<dbReference type="Gene3D" id="1.25.10.10">
    <property type="entry name" value="Leucine-rich Repeat Variant"/>
    <property type="match status" value="3"/>
</dbReference>
<accession>A0AA39FPJ2</accession>
<protein>
    <recommendedName>
        <fullName evidence="5">Armadillo repeat-containing protein gudu</fullName>
    </recommendedName>
</protein>
<reference evidence="3" key="2">
    <citation type="submission" date="2023-03" db="EMBL/GenBank/DDBJ databases">
        <authorList>
            <person name="Inwood S.N."/>
            <person name="Skelly J.G."/>
            <person name="Guhlin J."/>
            <person name="Harrop T.W.R."/>
            <person name="Goldson S.G."/>
            <person name="Dearden P.K."/>
        </authorList>
    </citation>
    <scope>NUCLEOTIDE SEQUENCE</scope>
    <source>
        <strain evidence="3">Irish</strain>
        <tissue evidence="3">Whole body</tissue>
    </source>
</reference>
<reference evidence="3" key="1">
    <citation type="journal article" date="2023" name="bioRxiv">
        <title>Scaffold-level genome assemblies of two parasitoid biocontrol wasps reveal the parthenogenesis mechanism and an associated novel virus.</title>
        <authorList>
            <person name="Inwood S."/>
            <person name="Skelly J."/>
            <person name="Guhlin J."/>
            <person name="Harrop T."/>
            <person name="Goldson S."/>
            <person name="Dearden P."/>
        </authorList>
    </citation>
    <scope>NUCLEOTIDE SEQUENCE</scope>
    <source>
        <strain evidence="3">Irish</strain>
        <tissue evidence="3">Whole body</tissue>
    </source>
</reference>
<sequence>MSVSPVFNGGKKKLTNFTVGKKLKNHQKNLIPLKSSSSSTAGSNPSNNANLGPRHCFVNEAAEEDSSDDEPESESDEETRFVKEETPELASEFWQLQKLIKYTKAGNQTATTVALCLLKNYQLGSRSIQRAIREMGGLEVLVNLLETKDIKCQLGSLGVLSQMGNCSETRRYLVDLGIISPLIELLKHPAKDIRILTAETMASIAMMRKARKQIRIRSGIALILDAMDIPESVLNRNSDQLNESERQDIAVAIACAKVLASLSSSPKIKEELRKHGVVFFMSRFLRSLHIDLIIPIMGAIQQCADLNVFRLAFEQMGIITDIVRLLCDGEAADSKQMQNSIANQHKINSTIENTLNETESYNNDKVNEKLVQMEKERLKLQENCAQAIFKCATNKLTRDMVRQSGGLDPLCRLVQNERVRMNKPLLAAVTGAIWKCAISPENVTRFNQNGLVASLVPLLEENEDEEVLAHVVGILAECCVDPANRAILRINNGLPKLIRLLSGTYEPLLENLPLVIKECAEDEQCMDVINDPSHALDGVRLVWSLLKHPSNIVKCNACRALVPCIKSAKDSAEMVRAFVGGLELTVSILDSDDNQVLAAVCATIAAIAVDPENLGILTDHGVVKKLAKLVHTQDEQLQANLTLAIAFCCEWDRNNYEFGRLNAVAPLVNYANSKNKDVLKGVCIAFYHLSKEPLNCVTMHTCGVIKHVLRLVGSEDPEVQIAAATTIRHIRKLALTTEKLHFGEMYVDYYFLYRYCTFFCALFIHKIIHFYLMIIMVAVTEIHLKKWIIALNINCFAL</sequence>
<evidence type="ECO:0000313" key="4">
    <source>
        <dbReference type="Proteomes" id="UP001168990"/>
    </source>
</evidence>
<dbReference type="Proteomes" id="UP001168990">
    <property type="component" value="Unassembled WGS sequence"/>
</dbReference>
<keyword evidence="2" id="KW-1133">Transmembrane helix</keyword>
<dbReference type="SMART" id="SM00185">
    <property type="entry name" value="ARM"/>
    <property type="match status" value="8"/>
</dbReference>
<dbReference type="InterPro" id="IPR011989">
    <property type="entry name" value="ARM-like"/>
</dbReference>
<keyword evidence="2" id="KW-0472">Membrane</keyword>
<dbReference type="InterPro" id="IPR016024">
    <property type="entry name" value="ARM-type_fold"/>
</dbReference>
<proteinExistence type="predicted"/>
<feature type="compositionally biased region" description="Acidic residues" evidence="1">
    <location>
        <begin position="61"/>
        <end position="77"/>
    </location>
</feature>
<dbReference type="EMBL" id="JAQQBS010000002">
    <property type="protein sequence ID" value="KAK0173313.1"/>
    <property type="molecule type" value="Genomic_DNA"/>
</dbReference>
<dbReference type="PANTHER" id="PTHR46241">
    <property type="entry name" value="ARMADILLO REPEAT-CONTAINING PROTEIN 4 ARMC4"/>
    <property type="match status" value="1"/>
</dbReference>
<gene>
    <name evidence="3" type="ORF">PV328_006529</name>
</gene>
<evidence type="ECO:0000256" key="1">
    <source>
        <dbReference type="SAM" id="MobiDB-lite"/>
    </source>
</evidence>
<name>A0AA39FPJ2_9HYME</name>
<evidence type="ECO:0000256" key="2">
    <source>
        <dbReference type="SAM" id="Phobius"/>
    </source>
</evidence>
<dbReference type="SUPFAM" id="SSF48371">
    <property type="entry name" value="ARM repeat"/>
    <property type="match status" value="2"/>
</dbReference>
<keyword evidence="2" id="KW-0812">Transmembrane</keyword>
<organism evidence="3 4">
    <name type="scientific">Microctonus aethiopoides</name>
    <dbReference type="NCBI Taxonomy" id="144406"/>
    <lineage>
        <taxon>Eukaryota</taxon>
        <taxon>Metazoa</taxon>
        <taxon>Ecdysozoa</taxon>
        <taxon>Arthropoda</taxon>
        <taxon>Hexapoda</taxon>
        <taxon>Insecta</taxon>
        <taxon>Pterygota</taxon>
        <taxon>Neoptera</taxon>
        <taxon>Endopterygota</taxon>
        <taxon>Hymenoptera</taxon>
        <taxon>Apocrita</taxon>
        <taxon>Ichneumonoidea</taxon>
        <taxon>Braconidae</taxon>
        <taxon>Euphorinae</taxon>
        <taxon>Microctonus</taxon>
    </lineage>
</organism>
<dbReference type="AlphaFoldDB" id="A0AA39FPJ2"/>
<comment type="caution">
    <text evidence="3">The sequence shown here is derived from an EMBL/GenBank/DDBJ whole genome shotgun (WGS) entry which is preliminary data.</text>
</comment>
<feature type="compositionally biased region" description="Low complexity" evidence="1">
    <location>
        <begin position="35"/>
        <end position="50"/>
    </location>
</feature>
<evidence type="ECO:0008006" key="5">
    <source>
        <dbReference type="Google" id="ProtNLM"/>
    </source>
</evidence>
<evidence type="ECO:0000313" key="3">
    <source>
        <dbReference type="EMBL" id="KAK0173313.1"/>
    </source>
</evidence>
<feature type="region of interest" description="Disordered" evidence="1">
    <location>
        <begin position="26"/>
        <end position="84"/>
    </location>
</feature>
<dbReference type="PANTHER" id="PTHR46241:SF1">
    <property type="entry name" value="OUTER DYNEIN ARM-DOCKING COMPLEX SUBUNIT 2"/>
    <property type="match status" value="1"/>
</dbReference>
<feature type="transmembrane region" description="Helical" evidence="2">
    <location>
        <begin position="752"/>
        <end position="779"/>
    </location>
</feature>
<dbReference type="InterPro" id="IPR000225">
    <property type="entry name" value="Armadillo"/>
</dbReference>
<keyword evidence="4" id="KW-1185">Reference proteome</keyword>